<comment type="similarity">
    <text evidence="1 3">Belongs to the short-chain dehydrogenases/reductases (SDR) family.</text>
</comment>
<gene>
    <name evidence="5" type="primary">txxe 1563</name>
    <name evidence="5" type="ORF">TXXE_07345</name>
</gene>
<dbReference type="InterPro" id="IPR020904">
    <property type="entry name" value="Sc_DH/Rdtase_CS"/>
</dbReference>
<proteinExistence type="inferred from homology"/>
<dbReference type="PRINTS" id="PR00081">
    <property type="entry name" value="GDHRDH"/>
</dbReference>
<dbReference type="InterPro" id="IPR057326">
    <property type="entry name" value="KR_dom"/>
</dbReference>
<dbReference type="Pfam" id="PF00106">
    <property type="entry name" value="adh_short"/>
    <property type="match status" value="1"/>
</dbReference>
<accession>A0ABM8V2W9</accession>
<keyword evidence="2" id="KW-0560">Oxidoreductase</keyword>
<evidence type="ECO:0000313" key="5">
    <source>
        <dbReference type="EMBL" id="CAG5083951.1"/>
    </source>
</evidence>
<dbReference type="SUPFAM" id="SSF51735">
    <property type="entry name" value="NAD(P)-binding Rossmann-fold domains"/>
    <property type="match status" value="1"/>
</dbReference>
<evidence type="ECO:0000256" key="1">
    <source>
        <dbReference type="ARBA" id="ARBA00006484"/>
    </source>
</evidence>
<evidence type="ECO:0000256" key="3">
    <source>
        <dbReference type="RuleBase" id="RU000363"/>
    </source>
</evidence>
<name>A0ABM8V2W9_THEXY</name>
<dbReference type="InterPro" id="IPR036291">
    <property type="entry name" value="NAD(P)-bd_dom_sf"/>
</dbReference>
<dbReference type="SMART" id="SM00822">
    <property type="entry name" value="PKS_KR"/>
    <property type="match status" value="1"/>
</dbReference>
<protein>
    <submittedName>
        <fullName evidence="5">Dehydrogenase</fullName>
    </submittedName>
</protein>
<dbReference type="EMBL" id="CAJRAY010000033">
    <property type="protein sequence ID" value="CAG5083951.1"/>
    <property type="molecule type" value="Genomic_DNA"/>
</dbReference>
<keyword evidence="6" id="KW-1185">Reference proteome</keyword>
<dbReference type="InterPro" id="IPR002347">
    <property type="entry name" value="SDR_fam"/>
</dbReference>
<dbReference type="PROSITE" id="PS00061">
    <property type="entry name" value="ADH_SHORT"/>
    <property type="match status" value="1"/>
</dbReference>
<dbReference type="PANTHER" id="PTHR43976:SF16">
    <property type="entry name" value="SHORT-CHAIN DEHYDROGENASE_REDUCTASE FAMILY PROTEIN"/>
    <property type="match status" value="1"/>
</dbReference>
<dbReference type="CDD" id="cd05374">
    <property type="entry name" value="17beta-HSD-like_SDR_c"/>
    <property type="match status" value="1"/>
</dbReference>
<dbReference type="PANTHER" id="PTHR43976">
    <property type="entry name" value="SHORT CHAIN DEHYDROGENASE"/>
    <property type="match status" value="1"/>
</dbReference>
<evidence type="ECO:0000256" key="2">
    <source>
        <dbReference type="ARBA" id="ARBA00023002"/>
    </source>
</evidence>
<reference evidence="5 6" key="1">
    <citation type="submission" date="2021-04" db="EMBL/GenBank/DDBJ databases">
        <authorList>
            <person name="Rakotoarivonina H."/>
        </authorList>
    </citation>
    <scope>NUCLEOTIDE SEQUENCE [LARGE SCALE GENOMIC DNA]</scope>
    <source>
        <strain evidence="5 6">XE</strain>
    </source>
</reference>
<feature type="domain" description="Ketoreductase" evidence="4">
    <location>
        <begin position="22"/>
        <end position="205"/>
    </location>
</feature>
<dbReference type="InterPro" id="IPR051911">
    <property type="entry name" value="SDR_oxidoreductase"/>
</dbReference>
<evidence type="ECO:0000259" key="4">
    <source>
        <dbReference type="SMART" id="SM00822"/>
    </source>
</evidence>
<dbReference type="Gene3D" id="3.40.50.720">
    <property type="entry name" value="NAD(P)-binding Rossmann-like Domain"/>
    <property type="match status" value="1"/>
</dbReference>
<dbReference type="Proteomes" id="UP000681526">
    <property type="component" value="Unassembled WGS sequence"/>
</dbReference>
<comment type="caution">
    <text evidence="5">The sequence shown here is derived from an EMBL/GenBank/DDBJ whole genome shotgun (WGS) entry which is preliminary data.</text>
</comment>
<evidence type="ECO:0000313" key="6">
    <source>
        <dbReference type="Proteomes" id="UP000681526"/>
    </source>
</evidence>
<sequence>MEGAPLEGSAGNDVTRAPERIDTALVTGAGGGLGLETAIALAESGYRVAAGLRDISRANALLERARVNGAADRILPLQMDVTDAGQIRTAVREAESAFGGIGLLVNNAGFAAGGYTETLPPELWRRQFDVNLFGAVETVRAVLPGMRRRGSGLIVQVGSISGRIGLPGFAAYNASKFALAGWSEALRHELRPLGIDVALVEFGAYRTGIWAKGFAGLPEDTPEDYRPQFRRMLELARRSAERAPDARLAAALIVRIARGRPRRFRYPAGAGVRLALAAHALLPWPLYERLIQAMLRG</sequence>
<dbReference type="PRINTS" id="PR00080">
    <property type="entry name" value="SDRFAMILY"/>
</dbReference>
<organism evidence="5 6">
    <name type="scientific">Thermobacillus xylanilyticus</name>
    <dbReference type="NCBI Taxonomy" id="76633"/>
    <lineage>
        <taxon>Bacteria</taxon>
        <taxon>Bacillati</taxon>
        <taxon>Bacillota</taxon>
        <taxon>Bacilli</taxon>
        <taxon>Bacillales</taxon>
        <taxon>Paenibacillaceae</taxon>
        <taxon>Thermobacillus</taxon>
    </lineage>
</organism>